<feature type="compositionally biased region" description="Basic and acidic residues" evidence="3">
    <location>
        <begin position="1241"/>
        <end position="1250"/>
    </location>
</feature>
<feature type="region of interest" description="Disordered" evidence="3">
    <location>
        <begin position="40"/>
        <end position="64"/>
    </location>
</feature>
<dbReference type="Proteomes" id="UP000030763">
    <property type="component" value="Unassembled WGS sequence"/>
</dbReference>
<reference evidence="5" key="1">
    <citation type="submission" date="2013-10" db="EMBL/GenBank/DDBJ databases">
        <title>Genomic analysis of the causative agents of coccidiosis in chickens.</title>
        <authorList>
            <person name="Reid A.J."/>
            <person name="Blake D."/>
            <person name="Billington K."/>
            <person name="Browne H."/>
            <person name="Dunn M."/>
            <person name="Hung S."/>
            <person name="Kawahara F."/>
            <person name="Miranda-Saavedra D."/>
            <person name="Mourier T."/>
            <person name="Nagra H."/>
            <person name="Otto T.D."/>
            <person name="Rawlings N."/>
            <person name="Sanchez A."/>
            <person name="Sanders M."/>
            <person name="Subramaniam C."/>
            <person name="Tay Y."/>
            <person name="Dear P."/>
            <person name="Doerig C."/>
            <person name="Gruber A."/>
            <person name="Parkinson J."/>
            <person name="Shirley M."/>
            <person name="Wan K.L."/>
            <person name="Berriman M."/>
            <person name="Tomley F."/>
            <person name="Pain A."/>
        </authorList>
    </citation>
    <scope>NUCLEOTIDE SEQUENCE [LARGE SCALE GENOMIC DNA]</scope>
    <source>
        <strain evidence="5">Weybridge</strain>
    </source>
</reference>
<dbReference type="VEuPathDB" id="ToxoDB:EMWEY_00024070"/>
<accession>U6MDD9</accession>
<dbReference type="GeneID" id="25336393"/>
<dbReference type="EMBL" id="HG720714">
    <property type="protein sequence ID" value="CDJ59685.1"/>
    <property type="molecule type" value="Genomic_DNA"/>
</dbReference>
<evidence type="ECO:0000259" key="4">
    <source>
        <dbReference type="Pfam" id="PF24656"/>
    </source>
</evidence>
<feature type="non-terminal residue" evidence="5">
    <location>
        <position position="1"/>
    </location>
</feature>
<feature type="region of interest" description="Disordered" evidence="3">
    <location>
        <begin position="1525"/>
        <end position="1553"/>
    </location>
</feature>
<feature type="region of interest" description="Disordered" evidence="3">
    <location>
        <begin position="775"/>
        <end position="800"/>
    </location>
</feature>
<feature type="region of interest" description="Disordered" evidence="3">
    <location>
        <begin position="1062"/>
        <end position="1186"/>
    </location>
</feature>
<dbReference type="RefSeq" id="XP_013336330.1">
    <property type="nucleotide sequence ID" value="XM_013480876.1"/>
</dbReference>
<dbReference type="Pfam" id="PF24656">
    <property type="entry name" value="CEPT76_peptidase"/>
    <property type="match status" value="1"/>
</dbReference>
<comment type="subcellular location">
    <subcellularLocation>
        <location evidence="1">Cytoplasm</location>
        <location evidence="1">Cytoskeleton</location>
    </subcellularLocation>
</comment>
<dbReference type="SUPFAM" id="SSF54001">
    <property type="entry name" value="Cysteine proteinases"/>
    <property type="match status" value="1"/>
</dbReference>
<feature type="compositionally biased region" description="Polar residues" evidence="3">
    <location>
        <begin position="1790"/>
        <end position="1804"/>
    </location>
</feature>
<dbReference type="InterPro" id="IPR038765">
    <property type="entry name" value="Papain-like_cys_pep_sf"/>
</dbReference>
<dbReference type="GO" id="GO:0005856">
    <property type="term" value="C:cytoskeleton"/>
    <property type="evidence" value="ECO:0007669"/>
    <property type="project" value="UniProtKB-SubCell"/>
</dbReference>
<organism evidence="5 6">
    <name type="scientific">Eimeria maxima</name>
    <name type="common">Coccidian parasite</name>
    <dbReference type="NCBI Taxonomy" id="5804"/>
    <lineage>
        <taxon>Eukaryota</taxon>
        <taxon>Sar</taxon>
        <taxon>Alveolata</taxon>
        <taxon>Apicomplexa</taxon>
        <taxon>Conoidasida</taxon>
        <taxon>Coccidia</taxon>
        <taxon>Eucoccidiorida</taxon>
        <taxon>Eimeriorina</taxon>
        <taxon>Eimeriidae</taxon>
        <taxon>Eimeria</taxon>
    </lineage>
</organism>
<feature type="compositionally biased region" description="Polar residues" evidence="3">
    <location>
        <begin position="1068"/>
        <end position="1087"/>
    </location>
</feature>
<feature type="compositionally biased region" description="Basic residues" evidence="3">
    <location>
        <begin position="1905"/>
        <end position="1920"/>
    </location>
</feature>
<gene>
    <name evidence="5" type="ORF">EMWEY_00024070</name>
</gene>
<protein>
    <submittedName>
        <fullName evidence="5">Centrosomal protein of 76 kDa, related</fullName>
    </submittedName>
</protein>
<evidence type="ECO:0000313" key="6">
    <source>
        <dbReference type="Proteomes" id="UP000030763"/>
    </source>
</evidence>
<feature type="compositionally biased region" description="Low complexity" evidence="3">
    <location>
        <begin position="1164"/>
        <end position="1174"/>
    </location>
</feature>
<evidence type="ECO:0000256" key="1">
    <source>
        <dbReference type="ARBA" id="ARBA00004245"/>
    </source>
</evidence>
<feature type="compositionally biased region" description="Basic residues" evidence="3">
    <location>
        <begin position="1133"/>
        <end position="1143"/>
    </location>
</feature>
<feature type="region of interest" description="Disordered" evidence="3">
    <location>
        <begin position="1354"/>
        <end position="1385"/>
    </location>
</feature>
<feature type="compositionally biased region" description="Basic and acidic residues" evidence="3">
    <location>
        <begin position="1363"/>
        <end position="1376"/>
    </location>
</feature>
<name>U6MDD9_EIMMA</name>
<dbReference type="CDD" id="cd00030">
    <property type="entry name" value="C2"/>
    <property type="match status" value="1"/>
</dbReference>
<keyword evidence="6" id="KW-1185">Reference proteome</keyword>
<keyword evidence="2" id="KW-0963">Cytoplasm</keyword>
<evidence type="ECO:0000313" key="5">
    <source>
        <dbReference type="EMBL" id="CDJ59685.1"/>
    </source>
</evidence>
<feature type="region of interest" description="Disordered" evidence="3">
    <location>
        <begin position="1283"/>
        <end position="1312"/>
    </location>
</feature>
<feature type="compositionally biased region" description="Basic and acidic residues" evidence="3">
    <location>
        <begin position="48"/>
        <end position="64"/>
    </location>
</feature>
<dbReference type="OMA" id="ADYRIGK"/>
<dbReference type="OrthoDB" id="5527234at2759"/>
<keyword evidence="2" id="KW-0206">Cytoskeleton</keyword>
<dbReference type="PANTHER" id="PTHR46436:SF2">
    <property type="entry name" value="CHROMOSOME UNDETERMINED SCAFFOLD_119, WHOLE GENOME SHOTGUN SEQUENCE"/>
    <property type="match status" value="1"/>
</dbReference>
<feature type="region of interest" description="Disordered" evidence="3">
    <location>
        <begin position="1903"/>
        <end position="1951"/>
    </location>
</feature>
<feature type="domain" description="CEP76/DRC7 peptidase-like" evidence="4">
    <location>
        <begin position="234"/>
        <end position="306"/>
    </location>
</feature>
<feature type="region of interest" description="Disordered" evidence="3">
    <location>
        <begin position="1457"/>
        <end position="1503"/>
    </location>
</feature>
<feature type="compositionally biased region" description="Polar residues" evidence="3">
    <location>
        <begin position="1484"/>
        <end position="1502"/>
    </location>
</feature>
<reference evidence="5" key="2">
    <citation type="submission" date="2013-10" db="EMBL/GenBank/DDBJ databases">
        <authorList>
            <person name="Aslett M."/>
        </authorList>
    </citation>
    <scope>NUCLEOTIDE SEQUENCE [LARGE SCALE GENOMIC DNA]</scope>
    <source>
        <strain evidence="5">Weybridge</strain>
    </source>
</reference>
<dbReference type="PANTHER" id="PTHR46436">
    <property type="entry name" value="CENTROSOMAL PROTEIN OF 76 KDA"/>
    <property type="match status" value="1"/>
</dbReference>
<feature type="region of interest" description="Disordered" evidence="3">
    <location>
        <begin position="1241"/>
        <end position="1270"/>
    </location>
</feature>
<proteinExistence type="predicted"/>
<sequence>GPLSFEVWDSDDTTSDFLGEADISLHLLWKEGQRDTRSLAVGVEESDEKTRLPDGRPAEFANRDDSDYSGFGDTVLPDDDRVVVPPYEWPYETLVLKRVLELKGSTLPQMSGDKSLLWCEVFFIPPMPEDVEMPPQPVVKNSNDIWMQVERRWNKDFRRWQKMYLQWFPEAPKERRFVSVAEHSQSRLIFPLPSFVVPIAVPAQLAVEGELLHWLSNIAYLFSPKQLRDGEFQRWQSPASLLTTRRGGVNDHAVLLCSCLLGLDYDAYVCKGTIDGYATDHAWVMTRHAGGWVVFWETTNRKRYCLPYRWGYPSKGPPENFKPKESLEEAAEKYWEGTYLEEWFAWIESQAAAAADAARMAAEGATIPDSEIWGEDVAPDERLDPNVVMEEGGILTESRAPAKSKRIAEKVDKAELRKMMQEQLDKLPITPAKDLLKPDSTLSYVPYSSIEVVFNNFQLWGNLQNLHPACITYDFEDLWKWRPLLTEPADPIETDIIIATPIRDKKCQLLAEDLVGNVVEHIRMQRIKNGNDVSFEHREEMLSKLTFYLDLLEFRLHLDEAHNPGPPANHVGWSSFPEEMADANASAKADYDFFDTVQASNAPNCGDGVEPDPVIQGALQMMGDGYNDFQDIFAANPPPGGFYDPFAVTGEGTYVAPEDAARLEGQQGGYLHLQTPTTPSGPPVYQVPLNPVDAASAAMVDYDTEQRRAEQEEARLVKGYMAGGGHVGWFNGPKRSSGGDHVAPSGLRFSVEPQNAACLPCRSCSGASFELPSKTDRADKNHSNKALQMGSASGAKKRWGNRRRTLKALQRMLQQAAAEGFRLLQAAKKQQQAGKATAENRSFFAGTTAAAAVAASGSNYCNGDPSTAPGVPGFSTKTTKAQPMKGAVSVENVAGQDTSTHLLESLAQCSQQLANELEEHILNSGGHLFPSTKNLLSSRVKRSPMRPWCRLVATARKRKQGNKKHQQGLSSMPSIGNIQSPHSQACGTNNIFESVGSSEEMSERKRAHLLLKEDLRRKVYERMEARAATLQAEQAIAEGTANGLVGERAGHASSRQSRIFRMGFESDPPSSHGSFDTASEYGSSDSAPTEAYVSPSSNSRSSSRRSSCSRSTSEGELVEEVHHDSTEEETRKQLHAGRGKHPSRCSSIATAETAARRAKEESASDTSTGSSTSDQPSLCLHRKPGRRQSSQAGFQWLAGYAAEQKSRHLEAMRRQRKPYVTVAMANPEGTLLQQECEEAEGLHQAKEEAQNHSPRVQPAHGTGSSLGSSESVDLEAHYAGSIESERGTLDSLPDSDVCESSAGCQTNPWRPLHVYPPLEKVKRRIRSSSNNDSNNVSRRPNSWESILEVTESFPSKKATASADHIELRSRRTEQKDAAGGGERTNEEWRSIKFRSVIGKDAEKEAISSMATGRLKGGISERMQQAYASSLQRARNSVLAGSIRHATATLLSLKGAKGSANSEAPASAGLHTAEPSHISTRVHGPSQSRNVSSGTNSSGNCRSRVTLENPAVVSLSNASENINSAAVSASGSSSHPRRPGVDRIPGEASAGETDKRLFMTTKEHRMMLDIDYDQANRDWASTRNAGAGPPPAPEGMVYNPLTGVNEYSYAVTTTGGQPYGNMALGAIQQISPVGPVPLNKGRLADVRLHGAFRLNPITGEKEMVDGGGMDRVRQFGATDFIDSGASARPNVKADGLPEGFDMNYARQKYEAGVPAGRDPVMPGGEGAAGALQLEAEAKMGDLDPYGDLLEPPKLPPKEYATFDGGVDLAKLGLASGGQTRKVIKKADGTEPSAQQEAGTASSNGVENARVERKLCSGAGRQVELKRLALTIPNLTPALLRFSIIGSDSTEIRSYLGGSRRFRRLLDMPVENITYVVTGKCYPLMGGVISTWLFFGAQVPLAERKSHMTRIRKPPHTKQRRKPPADAAADSQSPTGGAELPDERGSKAGQSNA</sequence>
<dbReference type="InterPro" id="IPR056290">
    <property type="entry name" value="CEPT76/DRC7_peptidase-like_dom"/>
</dbReference>
<feature type="compositionally biased region" description="Low complexity" evidence="3">
    <location>
        <begin position="1094"/>
        <end position="1112"/>
    </location>
</feature>
<evidence type="ECO:0000256" key="2">
    <source>
        <dbReference type="ARBA" id="ARBA00023212"/>
    </source>
</evidence>
<dbReference type="InterPro" id="IPR052299">
    <property type="entry name" value="CEP76"/>
</dbReference>
<feature type="region of interest" description="Disordered" evidence="3">
    <location>
        <begin position="1785"/>
        <end position="1805"/>
    </location>
</feature>
<evidence type="ECO:0000256" key="3">
    <source>
        <dbReference type="SAM" id="MobiDB-lite"/>
    </source>
</evidence>
<feature type="compositionally biased region" description="Basic and acidic residues" evidence="3">
    <location>
        <begin position="1119"/>
        <end position="1132"/>
    </location>
</feature>